<protein>
    <submittedName>
        <fullName evidence="2">Uncharacterized protein</fullName>
    </submittedName>
</protein>
<proteinExistence type="predicted"/>
<evidence type="ECO:0000313" key="2">
    <source>
        <dbReference type="EMBL" id="KAK8888002.1"/>
    </source>
</evidence>
<evidence type="ECO:0000313" key="3">
    <source>
        <dbReference type="Proteomes" id="UP001470230"/>
    </source>
</evidence>
<comment type="caution">
    <text evidence="2">The sequence shown here is derived from an EMBL/GenBank/DDBJ whole genome shotgun (WGS) entry which is preliminary data.</text>
</comment>
<gene>
    <name evidence="2" type="ORF">M9Y10_039062</name>
</gene>
<keyword evidence="3" id="KW-1185">Reference proteome</keyword>
<accession>A0ABR2KC07</accession>
<sequence length="106" mass="12537">MLNHKDDYNPLNNEKKGEKASDEFSEIKEKLKLDAKLHENNFNNAKNYNNCFKENPFLVGISLPRPNVPKIESKEYQKLSNRFEEMRKMHPSLKNFSLFGENVNYN</sequence>
<reference evidence="2 3" key="1">
    <citation type="submission" date="2024-04" db="EMBL/GenBank/DDBJ databases">
        <title>Tritrichomonas musculus Genome.</title>
        <authorList>
            <person name="Alves-Ferreira E."/>
            <person name="Grigg M."/>
            <person name="Lorenzi H."/>
            <person name="Galac M."/>
        </authorList>
    </citation>
    <scope>NUCLEOTIDE SEQUENCE [LARGE SCALE GENOMIC DNA]</scope>
    <source>
        <strain evidence="2 3">EAF2021</strain>
    </source>
</reference>
<dbReference type="EMBL" id="JAPFFF010000006">
    <property type="protein sequence ID" value="KAK8888002.1"/>
    <property type="molecule type" value="Genomic_DNA"/>
</dbReference>
<organism evidence="2 3">
    <name type="scientific">Tritrichomonas musculus</name>
    <dbReference type="NCBI Taxonomy" id="1915356"/>
    <lineage>
        <taxon>Eukaryota</taxon>
        <taxon>Metamonada</taxon>
        <taxon>Parabasalia</taxon>
        <taxon>Tritrichomonadida</taxon>
        <taxon>Tritrichomonadidae</taxon>
        <taxon>Tritrichomonas</taxon>
    </lineage>
</organism>
<evidence type="ECO:0000256" key="1">
    <source>
        <dbReference type="SAM" id="MobiDB-lite"/>
    </source>
</evidence>
<dbReference type="Proteomes" id="UP001470230">
    <property type="component" value="Unassembled WGS sequence"/>
</dbReference>
<name>A0ABR2KC07_9EUKA</name>
<feature type="region of interest" description="Disordered" evidence="1">
    <location>
        <begin position="1"/>
        <end position="23"/>
    </location>
</feature>